<dbReference type="InterPro" id="IPR000195">
    <property type="entry name" value="Rab-GAP-TBC_dom"/>
</dbReference>
<dbReference type="WBParaSite" id="HPBE_0002029701-mRNA-1">
    <property type="protein sequence ID" value="HPBE_0002029701-mRNA-1"/>
    <property type="gene ID" value="HPBE_0002029701"/>
</dbReference>
<dbReference type="GO" id="GO:0099041">
    <property type="term" value="P:vesicle tethering to Golgi"/>
    <property type="evidence" value="ECO:0007669"/>
    <property type="project" value="TreeGrafter"/>
</dbReference>
<gene>
    <name evidence="3" type="ORF">HPBE_LOCUS20298</name>
</gene>
<accession>A0A3P8CL30</accession>
<keyword evidence="1" id="KW-1133">Transmembrane helix</keyword>
<proteinExistence type="predicted"/>
<organism evidence="4 5">
    <name type="scientific">Heligmosomoides polygyrus</name>
    <name type="common">Parasitic roundworm</name>
    <dbReference type="NCBI Taxonomy" id="6339"/>
    <lineage>
        <taxon>Eukaryota</taxon>
        <taxon>Metazoa</taxon>
        <taxon>Ecdysozoa</taxon>
        <taxon>Nematoda</taxon>
        <taxon>Chromadorea</taxon>
        <taxon>Rhabditida</taxon>
        <taxon>Rhabditina</taxon>
        <taxon>Rhabditomorpha</taxon>
        <taxon>Strongyloidea</taxon>
        <taxon>Heligmosomidae</taxon>
        <taxon>Heligmosomoides</taxon>
    </lineage>
</organism>
<protein>
    <submittedName>
        <fullName evidence="5">Rab-GAP TBC domain-containing protein</fullName>
    </submittedName>
</protein>
<name>A0A183GDH4_HELPZ</name>
<keyword evidence="1" id="KW-0472">Membrane</keyword>
<dbReference type="Proteomes" id="UP000050761">
    <property type="component" value="Unassembled WGS sequence"/>
</dbReference>
<dbReference type="InterPro" id="IPR035969">
    <property type="entry name" value="Rab-GAP_TBC_sf"/>
</dbReference>
<keyword evidence="1" id="KW-0812">Transmembrane</keyword>
<accession>A0A183GDH4</accession>
<sequence>MRVYCSRSCRLSRAPNTRYLYTFFCADCRRLAKLLDNKKSVPELESFMTLYCKKRNVDYKKDSGWLVVLEKMLKFDLPQEHLFNIFFAFTTKYIPKETRENAQIYDLFRLLLQYHDPQISSHLDSLKCTPYTYANPWFSTVLASGVDDAVCRSLWELYIDKLPYLVLPTTFACSVLIQFLALYRDEANKILAVLPNQLSIEDVSDFVQLSAYYAERTPQCVREDLHYLIFGSNYDDEVGEVQVSKLLCLPVTLQELMRKERSAVTVRLFIYIYVCCFCLFAILLVCFHISFLSASQMMYFRPGFDLQGGSNRVVDGVGVWAIRRLFWADNVRKLVGTPLLHDLQNPGR</sequence>
<reference evidence="5" key="2">
    <citation type="submission" date="2019-09" db="UniProtKB">
        <authorList>
            <consortium name="WormBaseParasite"/>
        </authorList>
    </citation>
    <scope>IDENTIFICATION</scope>
</reference>
<dbReference type="EMBL" id="UZAH01032030">
    <property type="protein sequence ID" value="VDP19245.1"/>
    <property type="molecule type" value="Genomic_DNA"/>
</dbReference>
<dbReference type="PROSITE" id="PS50086">
    <property type="entry name" value="TBC_RABGAP"/>
    <property type="match status" value="1"/>
</dbReference>
<evidence type="ECO:0000313" key="5">
    <source>
        <dbReference type="WBParaSite" id="HPBE_0002029701-mRNA-1"/>
    </source>
</evidence>
<dbReference type="Pfam" id="PF00566">
    <property type="entry name" value="RabGAP-TBC"/>
    <property type="match status" value="1"/>
</dbReference>
<dbReference type="PANTHER" id="PTHR13297:SF5">
    <property type="entry name" value="TBC1 DOMAIN FAMILY MEMBER 23"/>
    <property type="match status" value="1"/>
</dbReference>
<dbReference type="Gene3D" id="1.10.472.80">
    <property type="entry name" value="Ypt/Rab-GAP domain of gyp1p, domain 3"/>
    <property type="match status" value="1"/>
</dbReference>
<dbReference type="SUPFAM" id="SSF47923">
    <property type="entry name" value="Ypt/Rab-GAP domain of gyp1p"/>
    <property type="match status" value="1"/>
</dbReference>
<dbReference type="GO" id="GO:0005802">
    <property type="term" value="C:trans-Golgi network"/>
    <property type="evidence" value="ECO:0007669"/>
    <property type="project" value="TreeGrafter"/>
</dbReference>
<dbReference type="InterPro" id="IPR039755">
    <property type="entry name" value="TBC1D23"/>
</dbReference>
<evidence type="ECO:0000256" key="1">
    <source>
        <dbReference type="SAM" id="Phobius"/>
    </source>
</evidence>
<reference evidence="3 4" key="1">
    <citation type="submission" date="2018-11" db="EMBL/GenBank/DDBJ databases">
        <authorList>
            <consortium name="Pathogen Informatics"/>
        </authorList>
    </citation>
    <scope>NUCLEOTIDE SEQUENCE [LARGE SCALE GENOMIC DNA]</scope>
</reference>
<feature type="domain" description="Rab-GAP TBC" evidence="2">
    <location>
        <begin position="1"/>
        <end position="162"/>
    </location>
</feature>
<keyword evidence="4" id="KW-1185">Reference proteome</keyword>
<dbReference type="GO" id="GO:0042147">
    <property type="term" value="P:retrograde transport, endosome to Golgi"/>
    <property type="evidence" value="ECO:0007669"/>
    <property type="project" value="InterPro"/>
</dbReference>
<evidence type="ECO:0000259" key="2">
    <source>
        <dbReference type="PROSITE" id="PS50086"/>
    </source>
</evidence>
<feature type="transmembrane region" description="Helical" evidence="1">
    <location>
        <begin position="268"/>
        <end position="292"/>
    </location>
</feature>
<evidence type="ECO:0000313" key="4">
    <source>
        <dbReference type="Proteomes" id="UP000050761"/>
    </source>
</evidence>
<dbReference type="AlphaFoldDB" id="A0A183GDH4"/>
<dbReference type="PANTHER" id="PTHR13297">
    <property type="entry name" value="TBC1 DOMAIN FAMILY MEMBER 23-RELATED"/>
    <property type="match status" value="1"/>
</dbReference>
<dbReference type="GO" id="GO:0005829">
    <property type="term" value="C:cytosol"/>
    <property type="evidence" value="ECO:0007669"/>
    <property type="project" value="GOC"/>
</dbReference>
<evidence type="ECO:0000313" key="3">
    <source>
        <dbReference type="EMBL" id="VDP19245.1"/>
    </source>
</evidence>
<dbReference type="OrthoDB" id="73307at2759"/>